<dbReference type="InterPro" id="IPR051043">
    <property type="entry name" value="Sulfatase_Mod_Factor_Kinase"/>
</dbReference>
<dbReference type="SUPFAM" id="SSF56436">
    <property type="entry name" value="C-type lectin-like"/>
    <property type="match status" value="1"/>
</dbReference>
<keyword evidence="3" id="KW-1185">Reference proteome</keyword>
<dbReference type="AlphaFoldDB" id="A0A918Z4Q6"/>
<dbReference type="PANTHER" id="PTHR23150">
    <property type="entry name" value="SULFATASE MODIFYING FACTOR 1, 2"/>
    <property type="match status" value="1"/>
</dbReference>
<evidence type="ECO:0000313" key="3">
    <source>
        <dbReference type="Proteomes" id="UP000636453"/>
    </source>
</evidence>
<gene>
    <name evidence="2" type="ORF">GCM10007167_15450</name>
</gene>
<accession>A0A918Z4Q6</accession>
<feature type="domain" description="Sulfatase-modifying factor enzyme-like" evidence="1">
    <location>
        <begin position="52"/>
        <end position="284"/>
    </location>
</feature>
<dbReference type="OrthoDB" id="9768004at2"/>
<organism evidence="2 3">
    <name type="scientific">Vulcaniibacterium thermophilum</name>
    <dbReference type="NCBI Taxonomy" id="1169913"/>
    <lineage>
        <taxon>Bacteria</taxon>
        <taxon>Pseudomonadati</taxon>
        <taxon>Pseudomonadota</taxon>
        <taxon>Gammaproteobacteria</taxon>
        <taxon>Lysobacterales</taxon>
        <taxon>Lysobacteraceae</taxon>
        <taxon>Vulcaniibacterium</taxon>
    </lineage>
</organism>
<protein>
    <recommendedName>
        <fullName evidence="1">Sulfatase-modifying factor enzyme-like domain-containing protein</fullName>
    </recommendedName>
</protein>
<dbReference type="Pfam" id="PF03781">
    <property type="entry name" value="FGE-sulfatase"/>
    <property type="match status" value="1"/>
</dbReference>
<dbReference type="InterPro" id="IPR005532">
    <property type="entry name" value="SUMF_dom"/>
</dbReference>
<proteinExistence type="predicted"/>
<reference evidence="2" key="1">
    <citation type="journal article" date="2014" name="Int. J. Syst. Evol. Microbiol.">
        <title>Complete genome sequence of Corynebacterium casei LMG S-19264T (=DSM 44701T), isolated from a smear-ripened cheese.</title>
        <authorList>
            <consortium name="US DOE Joint Genome Institute (JGI-PGF)"/>
            <person name="Walter F."/>
            <person name="Albersmeier A."/>
            <person name="Kalinowski J."/>
            <person name="Ruckert C."/>
        </authorList>
    </citation>
    <scope>NUCLEOTIDE SEQUENCE</scope>
    <source>
        <strain evidence="2">KCTC 32020</strain>
    </source>
</reference>
<dbReference type="EMBL" id="BNCF01000007">
    <property type="protein sequence ID" value="GHE34236.1"/>
    <property type="molecule type" value="Genomic_DNA"/>
</dbReference>
<name>A0A918Z4Q6_9GAMM</name>
<dbReference type="Gene3D" id="3.90.1580.10">
    <property type="entry name" value="paralog of FGE (formylglycine-generating enzyme)"/>
    <property type="match status" value="1"/>
</dbReference>
<dbReference type="Proteomes" id="UP000636453">
    <property type="component" value="Unassembled WGS sequence"/>
</dbReference>
<dbReference type="GO" id="GO:0120147">
    <property type="term" value="F:formylglycine-generating oxidase activity"/>
    <property type="evidence" value="ECO:0007669"/>
    <property type="project" value="TreeGrafter"/>
</dbReference>
<evidence type="ECO:0000259" key="1">
    <source>
        <dbReference type="Pfam" id="PF03781"/>
    </source>
</evidence>
<reference evidence="2" key="2">
    <citation type="submission" date="2020-09" db="EMBL/GenBank/DDBJ databases">
        <authorList>
            <person name="Sun Q."/>
            <person name="Kim S."/>
        </authorList>
    </citation>
    <scope>NUCLEOTIDE SEQUENCE</scope>
    <source>
        <strain evidence="2">KCTC 32020</strain>
    </source>
</reference>
<dbReference type="RefSeq" id="WP_146472228.1">
    <property type="nucleotide sequence ID" value="NZ_BNCF01000007.1"/>
</dbReference>
<sequence length="288" mass="31958">MPRATALRRNAGRVRDARPAVARAAATARKALAALLALALPAAGLAGDSGARYVRLPGGTFRSALQYEDVKGAPVRIAPFELMQRPVTNAEFLAFVRRRPEWQRGRIAKVFAEQRYLSHWAGPTTLGPRALPDQPVTWVSWFAANAYCEDQGARLPTWNEWEFAAAADERRTDARRDPAWRRRILAWYARPSNEVLPRAGLQPPNAWGVQDLHGLVWEWTDDYSALLVSSDNREQGDADKLRFCGAGAISMDDRENYAVLMRVAMLSALDGADTTANLGFRCARGARE</sequence>
<dbReference type="InterPro" id="IPR016187">
    <property type="entry name" value="CTDL_fold"/>
</dbReference>
<comment type="caution">
    <text evidence="2">The sequence shown here is derived from an EMBL/GenBank/DDBJ whole genome shotgun (WGS) entry which is preliminary data.</text>
</comment>
<dbReference type="PANTHER" id="PTHR23150:SF19">
    <property type="entry name" value="FORMYLGLYCINE-GENERATING ENZYME"/>
    <property type="match status" value="1"/>
</dbReference>
<evidence type="ECO:0000313" key="2">
    <source>
        <dbReference type="EMBL" id="GHE34236.1"/>
    </source>
</evidence>
<dbReference type="InterPro" id="IPR042095">
    <property type="entry name" value="SUMF_sf"/>
</dbReference>